<reference evidence="8" key="1">
    <citation type="submission" date="2020-05" db="EMBL/GenBank/DDBJ databases">
        <title>Phylogenomic resolution of chytrid fungi.</title>
        <authorList>
            <person name="Stajich J.E."/>
            <person name="Amses K."/>
            <person name="Simmons R."/>
            <person name="Seto K."/>
            <person name="Myers J."/>
            <person name="Bonds A."/>
            <person name="Quandt C.A."/>
            <person name="Barry K."/>
            <person name="Liu P."/>
            <person name="Grigoriev I."/>
            <person name="Longcore J.E."/>
            <person name="James T.Y."/>
        </authorList>
    </citation>
    <scope>NUCLEOTIDE SEQUENCE</scope>
    <source>
        <strain evidence="8">JEL0513</strain>
    </source>
</reference>
<dbReference type="InterPro" id="IPR038103">
    <property type="entry name" value="CDC73_C_sf"/>
</dbReference>
<evidence type="ECO:0000313" key="9">
    <source>
        <dbReference type="Proteomes" id="UP001211907"/>
    </source>
</evidence>
<feature type="compositionally biased region" description="Low complexity" evidence="6">
    <location>
        <begin position="373"/>
        <end position="391"/>
    </location>
</feature>
<protein>
    <submittedName>
        <fullName evidence="8">Accessory factor associated with RNA polymerase II</fullName>
    </submittedName>
</protein>
<dbReference type="GO" id="GO:0000993">
    <property type="term" value="F:RNA polymerase II complex binding"/>
    <property type="evidence" value="ECO:0007669"/>
    <property type="project" value="TreeGrafter"/>
</dbReference>
<feature type="non-terminal residue" evidence="8">
    <location>
        <position position="571"/>
    </location>
</feature>
<sequence>MNINTDKLTSIIARTMKGCGLDPIVGTNLMWYVSQVKNSLRNCDTAISSIKSRIVTVPMGSGGKYGVLSWKASVLRGEDRLHRSMRISRETFRQLVDACCDEWLASTNEAFVKVGVVYFQPLPELLSASGESTANLSDATSVRFDAAIASANGNENGNSTLTVAVDAKAGYKDYSLLSILGGRDVPAVSFLDRRDLLDYLTGVSDSSPFVAASASEKPVSLKRAREHTDDVRDSAEAIRPKISSSVGSVLPLSSSTSALPSAKSELDSEIYSEEEEKERVIMMADYEQLKDTIFSRERCIVDFSNFLSHKVTKNFSNAIKYAGEILRPGHISTLSNKSGQPGTSKPVDSRAQRPVTSSTRPSVTQNSSKDVRVSAANNNSSKVSQKSSNSSLKPTAPPMKPSPNARIPIIIVPPSITSVITIYNAKKLLGELKFQSTDDCIKNFGAGEKPLMVTLERKNAPQGFPKMYHIYDNVDRLKPEDWDRIVAVFATGQEWQFKNWRFGPPVNIFARVRGFCLKYVDDPVNEKIKGWNVIQFNIHKTKRHLDTQTVNDFWTAVEAWIRDKRASQFLR</sequence>
<evidence type="ECO:0000256" key="6">
    <source>
        <dbReference type="SAM" id="MobiDB-lite"/>
    </source>
</evidence>
<name>A0AAD5XGD3_9FUNG</name>
<dbReference type="AlphaFoldDB" id="A0AAD5XGD3"/>
<gene>
    <name evidence="8" type="primary">CDC73</name>
    <name evidence="8" type="ORF">HK100_011804</name>
</gene>
<evidence type="ECO:0000256" key="1">
    <source>
        <dbReference type="ARBA" id="ARBA00004123"/>
    </source>
</evidence>
<organism evidence="8 9">
    <name type="scientific">Physocladia obscura</name>
    <dbReference type="NCBI Taxonomy" id="109957"/>
    <lineage>
        <taxon>Eukaryota</taxon>
        <taxon>Fungi</taxon>
        <taxon>Fungi incertae sedis</taxon>
        <taxon>Chytridiomycota</taxon>
        <taxon>Chytridiomycota incertae sedis</taxon>
        <taxon>Chytridiomycetes</taxon>
        <taxon>Chytridiales</taxon>
        <taxon>Chytriomycetaceae</taxon>
        <taxon>Physocladia</taxon>
    </lineage>
</organism>
<dbReference type="Pfam" id="PF05179">
    <property type="entry name" value="CDC73_C"/>
    <property type="match status" value="1"/>
</dbReference>
<keyword evidence="5" id="KW-0539">Nucleus</keyword>
<evidence type="ECO:0000256" key="2">
    <source>
        <dbReference type="ARBA" id="ARBA00010427"/>
    </source>
</evidence>
<keyword evidence="3" id="KW-0805">Transcription regulation</keyword>
<dbReference type="FunFam" id="3.40.50.11990:FF:000002">
    <property type="entry name" value="protein CDC73 homolog"/>
    <property type="match status" value="1"/>
</dbReference>
<dbReference type="GO" id="GO:0006368">
    <property type="term" value="P:transcription elongation by RNA polymerase II"/>
    <property type="evidence" value="ECO:0007669"/>
    <property type="project" value="InterPro"/>
</dbReference>
<dbReference type="InterPro" id="IPR007852">
    <property type="entry name" value="Cdc73/Parafibromin"/>
</dbReference>
<dbReference type="Gene3D" id="3.40.50.11990">
    <property type="entry name" value="RNA polymerase II accessory factor, Cdc73 C-terminal domain"/>
    <property type="match status" value="1"/>
</dbReference>
<feature type="compositionally biased region" description="Polar residues" evidence="6">
    <location>
        <begin position="332"/>
        <end position="343"/>
    </location>
</feature>
<dbReference type="Proteomes" id="UP001211907">
    <property type="component" value="Unassembled WGS sequence"/>
</dbReference>
<keyword evidence="4" id="KW-0804">Transcription</keyword>
<feature type="compositionally biased region" description="Polar residues" evidence="6">
    <location>
        <begin position="354"/>
        <end position="368"/>
    </location>
</feature>
<evidence type="ECO:0000256" key="4">
    <source>
        <dbReference type="ARBA" id="ARBA00023163"/>
    </source>
</evidence>
<evidence type="ECO:0000313" key="8">
    <source>
        <dbReference type="EMBL" id="KAJ3122892.1"/>
    </source>
</evidence>
<dbReference type="GO" id="GO:0016593">
    <property type="term" value="C:Cdc73/Paf1 complex"/>
    <property type="evidence" value="ECO:0007669"/>
    <property type="project" value="InterPro"/>
</dbReference>
<dbReference type="EMBL" id="JADGJH010000775">
    <property type="protein sequence ID" value="KAJ3122892.1"/>
    <property type="molecule type" value="Genomic_DNA"/>
</dbReference>
<dbReference type="GO" id="GO:0032968">
    <property type="term" value="P:positive regulation of transcription elongation by RNA polymerase II"/>
    <property type="evidence" value="ECO:0007669"/>
    <property type="project" value="TreeGrafter"/>
</dbReference>
<comment type="caution">
    <text evidence="8">The sequence shown here is derived from an EMBL/GenBank/DDBJ whole genome shotgun (WGS) entry which is preliminary data.</text>
</comment>
<feature type="domain" description="Cell division control protein 73 C-terminal" evidence="7">
    <location>
        <begin position="406"/>
        <end position="560"/>
    </location>
</feature>
<dbReference type="PANTHER" id="PTHR12466:SF8">
    <property type="entry name" value="PARAFIBROMIN"/>
    <property type="match status" value="1"/>
</dbReference>
<comment type="subcellular location">
    <subcellularLocation>
        <location evidence="1">Nucleus</location>
    </subcellularLocation>
</comment>
<dbReference type="PANTHER" id="PTHR12466">
    <property type="entry name" value="CDC73 DOMAIN PROTEIN"/>
    <property type="match status" value="1"/>
</dbReference>
<evidence type="ECO:0000259" key="7">
    <source>
        <dbReference type="Pfam" id="PF05179"/>
    </source>
</evidence>
<feature type="region of interest" description="Disordered" evidence="6">
    <location>
        <begin position="332"/>
        <end position="405"/>
    </location>
</feature>
<dbReference type="InterPro" id="IPR031336">
    <property type="entry name" value="CDC73_C"/>
</dbReference>
<comment type="similarity">
    <text evidence="2">Belongs to the CDC73 family.</text>
</comment>
<accession>A0AAD5XGD3</accession>
<evidence type="ECO:0000256" key="3">
    <source>
        <dbReference type="ARBA" id="ARBA00023015"/>
    </source>
</evidence>
<evidence type="ECO:0000256" key="5">
    <source>
        <dbReference type="ARBA" id="ARBA00023242"/>
    </source>
</evidence>
<keyword evidence="9" id="KW-1185">Reference proteome</keyword>
<proteinExistence type="inferred from homology"/>